<protein>
    <submittedName>
        <fullName evidence="1">Uncharacterized protein</fullName>
    </submittedName>
</protein>
<reference evidence="1" key="1">
    <citation type="journal article" date="2015" name="Nature">
        <title>Complex archaea that bridge the gap between prokaryotes and eukaryotes.</title>
        <authorList>
            <person name="Spang A."/>
            <person name="Saw J.H."/>
            <person name="Jorgensen S.L."/>
            <person name="Zaremba-Niedzwiedzka K."/>
            <person name="Martijn J."/>
            <person name="Lind A.E."/>
            <person name="van Eijk R."/>
            <person name="Schleper C."/>
            <person name="Guy L."/>
            <person name="Ettema T.J."/>
        </authorList>
    </citation>
    <scope>NUCLEOTIDE SEQUENCE</scope>
</reference>
<gene>
    <name evidence="1" type="ORF">LCGC14_2664170</name>
</gene>
<accession>A0A0F9ADE7</accession>
<sequence length="101" mass="11896">MQVGGLPEADDAQANWRRFQEHVLEFDTVEDRAITQYFETFYQQMASPPDFSLVKEYFEKQDDVETVARLDEIKSAQVYIRTNYLAIVRSIQDQQEIKSLI</sequence>
<name>A0A0F9ADE7_9ZZZZ</name>
<evidence type="ECO:0000313" key="1">
    <source>
        <dbReference type="EMBL" id="KKK96295.1"/>
    </source>
</evidence>
<comment type="caution">
    <text evidence="1">The sequence shown here is derived from an EMBL/GenBank/DDBJ whole genome shotgun (WGS) entry which is preliminary data.</text>
</comment>
<organism evidence="1">
    <name type="scientific">marine sediment metagenome</name>
    <dbReference type="NCBI Taxonomy" id="412755"/>
    <lineage>
        <taxon>unclassified sequences</taxon>
        <taxon>metagenomes</taxon>
        <taxon>ecological metagenomes</taxon>
    </lineage>
</organism>
<dbReference type="AlphaFoldDB" id="A0A0F9ADE7"/>
<dbReference type="EMBL" id="LAZR01046544">
    <property type="protein sequence ID" value="KKK96295.1"/>
    <property type="molecule type" value="Genomic_DNA"/>
</dbReference>
<feature type="non-terminal residue" evidence="1">
    <location>
        <position position="101"/>
    </location>
</feature>
<proteinExistence type="predicted"/>